<gene>
    <name evidence="3" type="ORF">KVV02_008324</name>
</gene>
<protein>
    <recommendedName>
        <fullName evidence="2">VOC domain-containing protein</fullName>
    </recommendedName>
</protein>
<comment type="caution">
    <text evidence="3">The sequence shown here is derived from an EMBL/GenBank/DDBJ whole genome shotgun (WGS) entry which is preliminary data.</text>
</comment>
<evidence type="ECO:0000313" key="3">
    <source>
        <dbReference type="EMBL" id="KAG9320103.1"/>
    </source>
</evidence>
<dbReference type="SUPFAM" id="SSF54593">
    <property type="entry name" value="Glyoxalase/Bleomycin resistance protein/Dihydroxybiphenyl dioxygenase"/>
    <property type="match status" value="1"/>
</dbReference>
<dbReference type="InterPro" id="IPR029068">
    <property type="entry name" value="Glyas_Bleomycin-R_OHBP_Dase"/>
</dbReference>
<dbReference type="PANTHER" id="PTHR36113">
    <property type="entry name" value="LYASE, PUTATIVE-RELATED-RELATED"/>
    <property type="match status" value="1"/>
</dbReference>
<dbReference type="Gene3D" id="3.10.180.10">
    <property type="entry name" value="2,3-Dihydroxybiphenyl 1,2-Dioxygenase, domain 1"/>
    <property type="match status" value="1"/>
</dbReference>
<dbReference type="GO" id="GO:0046872">
    <property type="term" value="F:metal ion binding"/>
    <property type="evidence" value="ECO:0007669"/>
    <property type="project" value="UniProtKB-KW"/>
</dbReference>
<accession>A0A9P7ZX61</accession>
<dbReference type="Pfam" id="PF00903">
    <property type="entry name" value="Glyoxalase"/>
    <property type="match status" value="1"/>
</dbReference>
<dbReference type="EMBL" id="JAIFTL010000328">
    <property type="protein sequence ID" value="KAG9320103.1"/>
    <property type="molecule type" value="Genomic_DNA"/>
</dbReference>
<dbReference type="PROSITE" id="PS51819">
    <property type="entry name" value="VOC"/>
    <property type="match status" value="1"/>
</dbReference>
<dbReference type="InterPro" id="IPR004360">
    <property type="entry name" value="Glyas_Fos-R_dOase_dom"/>
</dbReference>
<proteinExistence type="predicted"/>
<reference evidence="3" key="1">
    <citation type="submission" date="2021-07" db="EMBL/GenBank/DDBJ databases">
        <title>Draft genome of Mortierella alpina, strain LL118, isolated from an aspen leaf litter sample.</title>
        <authorList>
            <person name="Yang S."/>
            <person name="Vinatzer B.A."/>
        </authorList>
    </citation>
    <scope>NUCLEOTIDE SEQUENCE</scope>
    <source>
        <strain evidence="3">LL118</strain>
    </source>
</reference>
<dbReference type="PANTHER" id="PTHR36113:SF6">
    <property type="entry name" value="FOSFOMYCIN RESISTANCE PROTEIN FOSX"/>
    <property type="match status" value="1"/>
</dbReference>
<dbReference type="Proteomes" id="UP000717515">
    <property type="component" value="Unassembled WGS sequence"/>
</dbReference>
<organism evidence="3 4">
    <name type="scientific">Mortierella alpina</name>
    <name type="common">Oleaginous fungus</name>
    <name type="synonym">Mortierella renispora</name>
    <dbReference type="NCBI Taxonomy" id="64518"/>
    <lineage>
        <taxon>Eukaryota</taxon>
        <taxon>Fungi</taxon>
        <taxon>Fungi incertae sedis</taxon>
        <taxon>Mucoromycota</taxon>
        <taxon>Mortierellomycotina</taxon>
        <taxon>Mortierellomycetes</taxon>
        <taxon>Mortierellales</taxon>
        <taxon>Mortierellaceae</taxon>
        <taxon>Mortierella</taxon>
    </lineage>
</organism>
<dbReference type="InterPro" id="IPR037523">
    <property type="entry name" value="VOC_core"/>
</dbReference>
<name>A0A9P7ZX61_MORAP</name>
<feature type="domain" description="VOC" evidence="2">
    <location>
        <begin position="39"/>
        <end position="171"/>
    </location>
</feature>
<sequence length="177" mass="20087">MFSPLNCATYFILPMTLQKQHSPGGGASTEGTPAPLPGSLHHLSLSVTDMTKSVKFYKFLYEDILGFKELMITEDHAMWWKYGSGAIGISPAKTKIAHHKFNAGFHHMALNLDSREEIDDAHKKLQQFFAENKEQQLGEILDSPAEYEYMPGYYAVFFSDPDGMKFELVHTPREAYF</sequence>
<dbReference type="AlphaFoldDB" id="A0A9P7ZX61"/>
<evidence type="ECO:0000256" key="1">
    <source>
        <dbReference type="ARBA" id="ARBA00022723"/>
    </source>
</evidence>
<keyword evidence="1" id="KW-0479">Metal-binding</keyword>
<evidence type="ECO:0000313" key="4">
    <source>
        <dbReference type="Proteomes" id="UP000717515"/>
    </source>
</evidence>
<dbReference type="InterPro" id="IPR051332">
    <property type="entry name" value="Fosfomycin_Res_Enzymes"/>
</dbReference>
<evidence type="ECO:0000259" key="2">
    <source>
        <dbReference type="PROSITE" id="PS51819"/>
    </source>
</evidence>